<proteinExistence type="predicted"/>
<dbReference type="EMBL" id="JAPDMZ010000558">
    <property type="protein sequence ID" value="KAK0542314.1"/>
    <property type="molecule type" value="Genomic_DNA"/>
</dbReference>
<feature type="region of interest" description="Disordered" evidence="1">
    <location>
        <begin position="1"/>
        <end position="23"/>
    </location>
</feature>
<gene>
    <name evidence="3" type="ORF">OC846_006772</name>
</gene>
<dbReference type="InterPro" id="IPR011545">
    <property type="entry name" value="DEAD/DEAH_box_helicase_dom"/>
</dbReference>
<organism evidence="3 4">
    <name type="scientific">Tilletia horrida</name>
    <dbReference type="NCBI Taxonomy" id="155126"/>
    <lineage>
        <taxon>Eukaryota</taxon>
        <taxon>Fungi</taxon>
        <taxon>Dikarya</taxon>
        <taxon>Basidiomycota</taxon>
        <taxon>Ustilaginomycotina</taxon>
        <taxon>Exobasidiomycetes</taxon>
        <taxon>Tilletiales</taxon>
        <taxon>Tilletiaceae</taxon>
        <taxon>Tilletia</taxon>
    </lineage>
</organism>
<sequence>PYRSGTSLKKHATQCQGPQSARVPPEDEITMIKLLALAETALAPQEGTWDPPNPNQTTPWARRHRFMTTLEGEDLKAYAGMISTKNLNAEETEIVKLAESSIKAAATRLNEYPIYFAQLLNSKDVTKVESTRPMNAKPSTLQGYIKVLEQMVIFYWRAWKLGRVSEPPADRPQHQGLTKVVKAVAKDLILVNHLENISLKPTSRSIWAIGEHILTSSMGSTADASPLAIFLAAIGIETPVNGNFKDAGAYTPLLSRLLYTLRLCFFASHITQLEDLQTEIAEVGEEEQLDLAEEMAEAHRRSLGADSKMSSGSRFIQGLRTFGMASAKAQGGRDQALWSQDGKNVMMAGNLLQLEKVRDVMDDVIRLTNEKLDLMLRRAPDSENLRTFTIPSQLLDNPACADPGMWFGTLKRNAALLPLNEFGDKVGPTLVTMRKDVLSGELIADIDWPAVEDFWAEESEFLRSLAVAIHLTSGMPSRGSELFETTWKNSPGSRLRGICVGHSGEVFIDNTYSKADYRATRLQQNVRFLQPTIARLLVLYLCTARQLSDAFYTVKHGIRRYYLWSKFDATAPRQEARWDSSILSQGLAYHSGAAGLGARLTISDWRQLLESIAHKFFRAGPMKDAFAAMFKRYDDTTKQNPDEDDLVSLGLEGYGDSSEDVAEVAADVMAGLRNGRAAGQAYQQDPFSAQSGRSDEMSWTFYGRNLSHRSGMDDGTMSNARWASRTYQTFFRLFEYKAPGIEDALSILNSQGEKSTPMISQDSKHSIATFQSATSRTSSFYDLAGSTLGSQRSSEGETMRNKTSTLSHAWWPDSSVSTARLPPSASLTRHLFDALVKTPHAGRRRPIPPSIADAIHCIERRLTNCAVIAGTGTGKALTWQLGARIAASVDQLILLVVPYVALLADIIKTCGERGIVASEWKPGHNKDVLANTPSVVLVSLNRVVSDEFLQWTARPEVRDAVRTVFVDECHVLVEETFRRVRTDPFSSDSLLSLIHF</sequence>
<dbReference type="GO" id="GO:0005524">
    <property type="term" value="F:ATP binding"/>
    <property type="evidence" value="ECO:0007669"/>
    <property type="project" value="InterPro"/>
</dbReference>
<dbReference type="AlphaFoldDB" id="A0AAN6GI66"/>
<name>A0AAN6GI66_9BASI</name>
<feature type="domain" description="DEAD/DEAH-box helicase" evidence="2">
    <location>
        <begin position="854"/>
        <end position="979"/>
    </location>
</feature>
<comment type="caution">
    <text evidence="3">The sequence shown here is derived from an EMBL/GenBank/DDBJ whole genome shotgun (WGS) entry which is preliminary data.</text>
</comment>
<dbReference type="Pfam" id="PF00270">
    <property type="entry name" value="DEAD"/>
    <property type="match status" value="1"/>
</dbReference>
<dbReference type="InterPro" id="IPR027417">
    <property type="entry name" value="P-loop_NTPase"/>
</dbReference>
<evidence type="ECO:0000256" key="1">
    <source>
        <dbReference type="SAM" id="MobiDB-lite"/>
    </source>
</evidence>
<evidence type="ECO:0000259" key="2">
    <source>
        <dbReference type="Pfam" id="PF00270"/>
    </source>
</evidence>
<keyword evidence="4" id="KW-1185">Reference proteome</keyword>
<dbReference type="GO" id="GO:0003676">
    <property type="term" value="F:nucleic acid binding"/>
    <property type="evidence" value="ECO:0007669"/>
    <property type="project" value="InterPro"/>
</dbReference>
<reference evidence="3" key="1">
    <citation type="journal article" date="2023" name="PhytoFront">
        <title>Draft Genome Resources of Seven Strains of Tilletia horrida, Causal Agent of Kernel Smut of Rice.</title>
        <authorList>
            <person name="Khanal S."/>
            <person name="Antony Babu S."/>
            <person name="Zhou X.G."/>
        </authorList>
    </citation>
    <scope>NUCLEOTIDE SEQUENCE</scope>
    <source>
        <strain evidence="3">TX6</strain>
    </source>
</reference>
<feature type="compositionally biased region" description="Polar residues" evidence="1">
    <location>
        <begin position="1"/>
        <end position="19"/>
    </location>
</feature>
<accession>A0AAN6GI66</accession>
<evidence type="ECO:0000313" key="3">
    <source>
        <dbReference type="EMBL" id="KAK0542314.1"/>
    </source>
</evidence>
<dbReference type="SUPFAM" id="SSF52540">
    <property type="entry name" value="P-loop containing nucleoside triphosphate hydrolases"/>
    <property type="match status" value="1"/>
</dbReference>
<evidence type="ECO:0000313" key="4">
    <source>
        <dbReference type="Proteomes" id="UP001176517"/>
    </source>
</evidence>
<feature type="non-terminal residue" evidence="3">
    <location>
        <position position="1"/>
    </location>
</feature>
<dbReference type="Proteomes" id="UP001176517">
    <property type="component" value="Unassembled WGS sequence"/>
</dbReference>
<dbReference type="Gene3D" id="3.40.50.300">
    <property type="entry name" value="P-loop containing nucleotide triphosphate hydrolases"/>
    <property type="match status" value="1"/>
</dbReference>
<protein>
    <recommendedName>
        <fullName evidence="2">DEAD/DEAH-box helicase domain-containing protein</fullName>
    </recommendedName>
</protein>